<dbReference type="EMBL" id="JAESWA010000022">
    <property type="protein sequence ID" value="MBL4932278.1"/>
    <property type="molecule type" value="Genomic_DNA"/>
</dbReference>
<organism evidence="3 4">
    <name type="scientific">Clostridium paridis</name>
    <dbReference type="NCBI Taxonomy" id="2803863"/>
    <lineage>
        <taxon>Bacteria</taxon>
        <taxon>Bacillati</taxon>
        <taxon>Bacillota</taxon>
        <taxon>Clostridia</taxon>
        <taxon>Eubacteriales</taxon>
        <taxon>Clostridiaceae</taxon>
        <taxon>Clostridium</taxon>
    </lineage>
</organism>
<evidence type="ECO:0000259" key="2">
    <source>
        <dbReference type="Pfam" id="PF00437"/>
    </source>
</evidence>
<dbReference type="Proteomes" id="UP000623681">
    <property type="component" value="Unassembled WGS sequence"/>
</dbReference>
<sequence>MKLWKDKVVSIKSGEDLLSESESLKEQRFTNQQLLNDLLDYFITSKPKDLALVQRGLKSKDELLNEARAYLKTKKIEVDQVNEVKEMFINYIWGYHILDELINDKDITDIKVLSKDIVRVKKFGKRYTSNVKFSSTEELDRFIRIVAIKNKVNLSYINAIQTFTDKDTNKDFILRLNISTEYVNSVDHAYLHIRKISKTKYTSEDLIRLGLATKEQMKYLIECVKQGKGIMFTGKGASGKTTILNTLLDEIPHSSCGLVIQENEELFSNTHPDLMFQKVKIAKGEGKIEYTLKDLSVNGLLIDLDYFVIGEIKGSEAKYFLNACYTGHSCMGSVHGSNSREGMNKLVDYMKYDSDYTREDLLKMLSSMDIVVFMKNFKIAEVSEITGFDYEKKELVYNPVYENTTKLNESKKII</sequence>
<evidence type="ECO:0000313" key="4">
    <source>
        <dbReference type="Proteomes" id="UP000623681"/>
    </source>
</evidence>
<dbReference type="Gene3D" id="3.40.50.300">
    <property type="entry name" value="P-loop containing nucleotide triphosphate hydrolases"/>
    <property type="match status" value="1"/>
</dbReference>
<comment type="caution">
    <text evidence="3">The sequence shown here is derived from an EMBL/GenBank/DDBJ whole genome shotgun (WGS) entry which is preliminary data.</text>
</comment>
<dbReference type="InterPro" id="IPR050921">
    <property type="entry name" value="T4SS_GSP_E_ATPase"/>
</dbReference>
<gene>
    <name evidence="3" type="ORF">JK634_10705</name>
</gene>
<reference evidence="3" key="1">
    <citation type="submission" date="2021-01" db="EMBL/GenBank/DDBJ databases">
        <title>Genome public.</title>
        <authorList>
            <person name="Liu C."/>
            <person name="Sun Q."/>
        </authorList>
    </citation>
    <scope>NUCLEOTIDE SEQUENCE</scope>
    <source>
        <strain evidence="3">YIM B02565</strain>
    </source>
</reference>
<name>A0A937K577_9CLOT</name>
<feature type="domain" description="Bacterial type II secretion system protein E" evidence="2">
    <location>
        <begin position="101"/>
        <end position="348"/>
    </location>
</feature>
<evidence type="ECO:0000313" key="3">
    <source>
        <dbReference type="EMBL" id="MBL4932278.1"/>
    </source>
</evidence>
<dbReference type="SUPFAM" id="SSF52540">
    <property type="entry name" value="P-loop containing nucleoside triphosphate hydrolases"/>
    <property type="match status" value="1"/>
</dbReference>
<dbReference type="Pfam" id="PF00437">
    <property type="entry name" value="T2SSE"/>
    <property type="match status" value="1"/>
</dbReference>
<dbReference type="AlphaFoldDB" id="A0A937K577"/>
<keyword evidence="4" id="KW-1185">Reference proteome</keyword>
<dbReference type="GO" id="GO:0016887">
    <property type="term" value="F:ATP hydrolysis activity"/>
    <property type="evidence" value="ECO:0007669"/>
    <property type="project" value="InterPro"/>
</dbReference>
<accession>A0A937K577</accession>
<dbReference type="RefSeq" id="WP_202767644.1">
    <property type="nucleotide sequence ID" value="NZ_JAESWA010000022.1"/>
</dbReference>
<dbReference type="InterPro" id="IPR027417">
    <property type="entry name" value="P-loop_NTPase"/>
</dbReference>
<protein>
    <submittedName>
        <fullName evidence="3">CpaF family protein</fullName>
    </submittedName>
</protein>
<dbReference type="PANTHER" id="PTHR30486">
    <property type="entry name" value="TWITCHING MOTILITY PROTEIN PILT"/>
    <property type="match status" value="1"/>
</dbReference>
<comment type="similarity">
    <text evidence="1">Belongs to the GSP E family.</text>
</comment>
<proteinExistence type="inferred from homology"/>
<dbReference type="PANTHER" id="PTHR30486:SF6">
    <property type="entry name" value="TYPE IV PILUS RETRACTATION ATPASE PILT"/>
    <property type="match status" value="1"/>
</dbReference>
<dbReference type="InterPro" id="IPR001482">
    <property type="entry name" value="T2SS/T4SS_dom"/>
</dbReference>
<evidence type="ECO:0000256" key="1">
    <source>
        <dbReference type="ARBA" id="ARBA00006611"/>
    </source>
</evidence>
<dbReference type="Gene3D" id="3.30.450.380">
    <property type="match status" value="1"/>
</dbReference>